<feature type="transmembrane region" description="Helical" evidence="2">
    <location>
        <begin position="175"/>
        <end position="196"/>
    </location>
</feature>
<keyword evidence="2" id="KW-1133">Transmembrane helix</keyword>
<evidence type="ECO:0000256" key="2">
    <source>
        <dbReference type="SAM" id="Phobius"/>
    </source>
</evidence>
<dbReference type="EMBL" id="UHFA01000002">
    <property type="protein sequence ID" value="SUN35457.1"/>
    <property type="molecule type" value="Genomic_DNA"/>
</dbReference>
<feature type="region of interest" description="Disordered" evidence="1">
    <location>
        <begin position="1"/>
        <end position="140"/>
    </location>
</feature>
<protein>
    <submittedName>
        <fullName evidence="3">Uncharacterized protein</fullName>
    </submittedName>
</protein>
<proteinExistence type="predicted"/>
<evidence type="ECO:0000313" key="4">
    <source>
        <dbReference type="Proteomes" id="UP000254082"/>
    </source>
</evidence>
<keyword evidence="2" id="KW-0472">Membrane</keyword>
<dbReference type="RefSeq" id="WP_003001352.1">
    <property type="nucleotide sequence ID" value="NZ_UHFA01000002.1"/>
</dbReference>
<keyword evidence="4" id="KW-1185">Reference proteome</keyword>
<reference evidence="3 4" key="1">
    <citation type="submission" date="2018-06" db="EMBL/GenBank/DDBJ databases">
        <authorList>
            <consortium name="Pathogen Informatics"/>
            <person name="Doyle S."/>
        </authorList>
    </citation>
    <scope>NUCLEOTIDE SEQUENCE [LARGE SCALE GENOMIC DNA]</scope>
    <source>
        <strain evidence="4">NCTC 11391</strain>
    </source>
</reference>
<accession>A0A380JDH8</accession>
<evidence type="ECO:0000313" key="3">
    <source>
        <dbReference type="EMBL" id="SUN35457.1"/>
    </source>
</evidence>
<dbReference type="OrthoDB" id="9940855at2"/>
<feature type="compositionally biased region" description="Polar residues" evidence="1">
    <location>
        <begin position="1"/>
        <end position="28"/>
    </location>
</feature>
<evidence type="ECO:0000256" key="1">
    <source>
        <dbReference type="SAM" id="MobiDB-lite"/>
    </source>
</evidence>
<sequence length="387" mass="41608">MSSEEFNTNSQSAQSESLKSQVELQSEVNAAPGLASQVQNPEAGWAQSPDSAGQVPVSQEGPANPQILQNPSQAVPQAGQVLPNQPQPAGLANSGEAGFQTATPSQVAPNQAFYNGQPTNQAGLVNQGNQGAVNGMPAQNYQTPNMTNPQMAANGFAQAPYMQPSQAKSGMVKKIIWSIVGGVAAVFLIIGGVLLYRHFSGNVDGTYQATTLQSSLKKDLKDKAFDKGTIAYSSFTDNVKVETVIKGDVVKASVTYDVSYDDFYDEVKSNLSSTYSTYKSSFSNDEWNYLLDTLIKRSDLDEKGFTKTLSSEVEDDGLSYDSDKNQASGTLFEGKVNRVSGKIEITKVNSDSKLVNFEKGQKISYKKTSNGLTLKDNNEHTINLTTE</sequence>
<dbReference type="Proteomes" id="UP000254082">
    <property type="component" value="Unassembled WGS sequence"/>
</dbReference>
<name>A0A380JDH8_STRDO</name>
<keyword evidence="2" id="KW-0812">Transmembrane</keyword>
<feature type="compositionally biased region" description="Polar residues" evidence="1">
    <location>
        <begin position="100"/>
        <end position="140"/>
    </location>
</feature>
<gene>
    <name evidence="3" type="ORF">NCTC11391_00477</name>
</gene>
<dbReference type="AlphaFoldDB" id="A0A380JDH8"/>
<feature type="compositionally biased region" description="Polar residues" evidence="1">
    <location>
        <begin position="66"/>
        <end position="75"/>
    </location>
</feature>
<organism evidence="3 4">
    <name type="scientific">Streptococcus downei MFe28</name>
    <dbReference type="NCBI Taxonomy" id="764290"/>
    <lineage>
        <taxon>Bacteria</taxon>
        <taxon>Bacillati</taxon>
        <taxon>Bacillota</taxon>
        <taxon>Bacilli</taxon>
        <taxon>Lactobacillales</taxon>
        <taxon>Streptococcaceae</taxon>
        <taxon>Streptococcus</taxon>
    </lineage>
</organism>